<protein>
    <submittedName>
        <fullName evidence="3">Protein FAM177A1-like</fullName>
    </submittedName>
</protein>
<keyword evidence="2" id="KW-1185">Reference proteome</keyword>
<evidence type="ECO:0000313" key="2">
    <source>
        <dbReference type="Proteomes" id="UP000808372"/>
    </source>
</evidence>
<sequence>MYVEKSPNTGKDNDSVELGDLEKRKERTPRRIIHFSNGETMEEYNQADLGPELLVPHVESCYVYSLFPHASSTTATISTCFKNPIIIPVPKEGKKEEEDEDNRLSEEAEQYFDENRDEEIPGPLMDQPKGTAPHATVTYQVENKPEATPTAIRVPTIVTTTD</sequence>
<name>A0A8U0P5W4_SALNM</name>
<dbReference type="KEGG" id="snh:120019231"/>
<dbReference type="Pfam" id="PF14774">
    <property type="entry name" value="FAM177"/>
    <property type="match status" value="1"/>
</dbReference>
<feature type="region of interest" description="Disordered" evidence="1">
    <location>
        <begin position="1"/>
        <end position="29"/>
    </location>
</feature>
<accession>A0A8U0P5W4</accession>
<feature type="compositionally biased region" description="Polar residues" evidence="1">
    <location>
        <begin position="1"/>
        <end position="10"/>
    </location>
</feature>
<dbReference type="InterPro" id="IPR028260">
    <property type="entry name" value="FAM177"/>
</dbReference>
<evidence type="ECO:0000313" key="3">
    <source>
        <dbReference type="RefSeq" id="XP_038818481.1"/>
    </source>
</evidence>
<dbReference type="GeneID" id="120019231"/>
<organism evidence="2 3">
    <name type="scientific">Salvelinus namaycush</name>
    <name type="common">Lake trout</name>
    <name type="synonym">Salmo namaycush</name>
    <dbReference type="NCBI Taxonomy" id="8040"/>
    <lineage>
        <taxon>Eukaryota</taxon>
        <taxon>Metazoa</taxon>
        <taxon>Chordata</taxon>
        <taxon>Craniata</taxon>
        <taxon>Vertebrata</taxon>
        <taxon>Euteleostomi</taxon>
        <taxon>Actinopterygii</taxon>
        <taxon>Neopterygii</taxon>
        <taxon>Teleostei</taxon>
        <taxon>Protacanthopterygii</taxon>
        <taxon>Salmoniformes</taxon>
        <taxon>Salmonidae</taxon>
        <taxon>Salmoninae</taxon>
        <taxon>Salvelinus</taxon>
    </lineage>
</organism>
<gene>
    <name evidence="3" type="primary">LOC120019231</name>
</gene>
<dbReference type="Proteomes" id="UP000808372">
    <property type="component" value="Chromosome 24"/>
</dbReference>
<evidence type="ECO:0000256" key="1">
    <source>
        <dbReference type="SAM" id="MobiDB-lite"/>
    </source>
</evidence>
<dbReference type="AlphaFoldDB" id="A0A8U0P5W4"/>
<proteinExistence type="predicted"/>
<feature type="region of interest" description="Disordered" evidence="1">
    <location>
        <begin position="143"/>
        <end position="162"/>
    </location>
</feature>
<dbReference type="RefSeq" id="XP_038818481.1">
    <property type="nucleotide sequence ID" value="XM_038962553.1"/>
</dbReference>
<reference evidence="3" key="1">
    <citation type="submission" date="2025-08" db="UniProtKB">
        <authorList>
            <consortium name="RefSeq"/>
        </authorList>
    </citation>
    <scope>IDENTIFICATION</scope>
    <source>
        <tissue evidence="3">White muscle</tissue>
    </source>
</reference>
<feature type="region of interest" description="Disordered" evidence="1">
    <location>
        <begin position="111"/>
        <end position="133"/>
    </location>
</feature>